<proteinExistence type="predicted"/>
<dbReference type="Pfam" id="PF14594">
    <property type="entry name" value="Sipho_Gp37"/>
    <property type="match status" value="1"/>
</dbReference>
<dbReference type="InterPro" id="IPR029432">
    <property type="entry name" value="Gp28/Gp37-like_dom"/>
</dbReference>
<dbReference type="EMBL" id="BK015318">
    <property type="protein sequence ID" value="DAE01066.1"/>
    <property type="molecule type" value="Genomic_DNA"/>
</dbReference>
<accession>A0A8S5P272</accession>
<protein>
    <recommendedName>
        <fullName evidence="1">Gp28/Gp37-like domain-containing protein</fullName>
    </recommendedName>
</protein>
<name>A0A8S5P272_9CAUD</name>
<organism evidence="2">
    <name type="scientific">Siphoviridae sp. ctSx228</name>
    <dbReference type="NCBI Taxonomy" id="2825514"/>
    <lineage>
        <taxon>Viruses</taxon>
        <taxon>Duplodnaviria</taxon>
        <taxon>Heunggongvirae</taxon>
        <taxon>Uroviricota</taxon>
        <taxon>Caudoviricetes</taxon>
    </lineage>
</organism>
<evidence type="ECO:0000259" key="1">
    <source>
        <dbReference type="Pfam" id="PF14594"/>
    </source>
</evidence>
<reference evidence="2" key="1">
    <citation type="journal article" date="2021" name="Proc. Natl. Acad. Sci. U.S.A.">
        <title>A Catalog of Tens of Thousands of Viruses from Human Metagenomes Reveals Hidden Associations with Chronic Diseases.</title>
        <authorList>
            <person name="Tisza M.J."/>
            <person name="Buck C.B."/>
        </authorList>
    </citation>
    <scope>NUCLEOTIDE SEQUENCE</scope>
    <source>
        <strain evidence="2">CtSx228</strain>
    </source>
</reference>
<evidence type="ECO:0000313" key="2">
    <source>
        <dbReference type="EMBL" id="DAE01066.1"/>
    </source>
</evidence>
<feature type="domain" description="Gp28/Gp37-like" evidence="1">
    <location>
        <begin position="3"/>
        <end position="348"/>
    </location>
</feature>
<sequence>MNLYVYDKNLQRAGIIEDIRSLQWLEEFQDAGEVKLVCSATEKNRTLLADGNRLYCTEHKESAIVRQAETTDDGKDAELTVRAVFSAARWGDRVVMATEQIEEAEAGMLALAEKHRRGLPGTTAAAKGLAVPMDTQVTWGSVLEADITLAKAAGLGFREVFDPSTGMETFEVYAGVDRTQGASYNGYFGDDIDNLSSLKIVCGSDGWKNCAIVGGEGEGAARKIVTVNLGTYTGDDLRELWVDAKDISKKYQIAAPDGSGGYTYTDATYTEEEYAAVLQARGLEKLAECLQTLEVDATIGQGLMQYGRDYTLGDIIPLKLTRYGLRLSARVSSVRTIYESTGKKVTAVLSDFELTKEVSG</sequence>